<proteinExistence type="predicted"/>
<dbReference type="AlphaFoldDB" id="A0A8X7PDH9"/>
<evidence type="ECO:0000313" key="3">
    <source>
        <dbReference type="Proteomes" id="UP000886595"/>
    </source>
</evidence>
<protein>
    <submittedName>
        <fullName evidence="2">Uncharacterized protein</fullName>
    </submittedName>
</protein>
<name>A0A8X7PDH9_BRACI</name>
<evidence type="ECO:0000313" key="2">
    <source>
        <dbReference type="EMBL" id="KAG2249215.1"/>
    </source>
</evidence>
<sequence length="85" mass="9658">MGEAQPVNETAPNPPRVQKTCLEAHVLKPTPFENTRHLAHHRDRHREDIAGEDETTYSFDGARRKLRPSHPSVSPGLFNGELHRD</sequence>
<reference evidence="2 3" key="1">
    <citation type="submission" date="2020-02" db="EMBL/GenBank/DDBJ databases">
        <authorList>
            <person name="Ma Q."/>
            <person name="Huang Y."/>
            <person name="Song X."/>
            <person name="Pei D."/>
        </authorList>
    </citation>
    <scope>NUCLEOTIDE SEQUENCE [LARGE SCALE GENOMIC DNA]</scope>
    <source>
        <strain evidence="2">Sxm20200214</strain>
        <tissue evidence="2">Leaf</tissue>
    </source>
</reference>
<keyword evidence="3" id="KW-1185">Reference proteome</keyword>
<dbReference type="EMBL" id="JAAMPC010000017">
    <property type="protein sequence ID" value="KAG2249215.1"/>
    <property type="molecule type" value="Genomic_DNA"/>
</dbReference>
<comment type="caution">
    <text evidence="2">The sequence shown here is derived from an EMBL/GenBank/DDBJ whole genome shotgun (WGS) entry which is preliminary data.</text>
</comment>
<accession>A0A8X7PDH9</accession>
<evidence type="ECO:0000256" key="1">
    <source>
        <dbReference type="SAM" id="MobiDB-lite"/>
    </source>
</evidence>
<gene>
    <name evidence="2" type="ORF">Bca52824_088843</name>
</gene>
<organism evidence="2 3">
    <name type="scientific">Brassica carinata</name>
    <name type="common">Ethiopian mustard</name>
    <name type="synonym">Abyssinian cabbage</name>
    <dbReference type="NCBI Taxonomy" id="52824"/>
    <lineage>
        <taxon>Eukaryota</taxon>
        <taxon>Viridiplantae</taxon>
        <taxon>Streptophyta</taxon>
        <taxon>Embryophyta</taxon>
        <taxon>Tracheophyta</taxon>
        <taxon>Spermatophyta</taxon>
        <taxon>Magnoliopsida</taxon>
        <taxon>eudicotyledons</taxon>
        <taxon>Gunneridae</taxon>
        <taxon>Pentapetalae</taxon>
        <taxon>rosids</taxon>
        <taxon>malvids</taxon>
        <taxon>Brassicales</taxon>
        <taxon>Brassicaceae</taxon>
        <taxon>Brassiceae</taxon>
        <taxon>Brassica</taxon>
    </lineage>
</organism>
<dbReference type="Proteomes" id="UP000886595">
    <property type="component" value="Unassembled WGS sequence"/>
</dbReference>
<feature type="region of interest" description="Disordered" evidence="1">
    <location>
        <begin position="32"/>
        <end position="85"/>
    </location>
</feature>